<name>A0AA90NHB9_9ACTN</name>
<comment type="caution">
    <text evidence="1">The sequence shown here is derived from an EMBL/GenBank/DDBJ whole genome shotgun (WGS) entry which is preliminary data.</text>
</comment>
<evidence type="ECO:0000313" key="2">
    <source>
        <dbReference type="Proteomes" id="UP001178281"/>
    </source>
</evidence>
<reference evidence="1" key="1">
    <citation type="submission" date="2023-08" db="EMBL/GenBank/DDBJ databases">
        <title>The draft genome of Tsukamurella strandjordii strain 050030.</title>
        <authorList>
            <person name="Zhao F."/>
            <person name="Feng Y."/>
            <person name="Zong Z."/>
        </authorList>
    </citation>
    <scope>NUCLEOTIDE SEQUENCE</scope>
    <source>
        <strain evidence="1">050030</strain>
    </source>
</reference>
<dbReference type="EMBL" id="JAUTIX010000003">
    <property type="protein sequence ID" value="MDP0398459.1"/>
    <property type="molecule type" value="Genomic_DNA"/>
</dbReference>
<proteinExistence type="predicted"/>
<dbReference type="Proteomes" id="UP001178281">
    <property type="component" value="Unassembled WGS sequence"/>
</dbReference>
<accession>A0AA90NHB9</accession>
<organism evidence="1 2">
    <name type="scientific">Tsukamurella strandjordii</name>
    <dbReference type="NCBI Taxonomy" id="147577"/>
    <lineage>
        <taxon>Bacteria</taxon>
        <taxon>Bacillati</taxon>
        <taxon>Actinomycetota</taxon>
        <taxon>Actinomycetes</taxon>
        <taxon>Mycobacteriales</taxon>
        <taxon>Tsukamurellaceae</taxon>
        <taxon>Tsukamurella</taxon>
    </lineage>
</organism>
<sequence length="213" mass="22827">MSGIEVQLSPCVGGLVRTWSDDGTDRLWAVPDDAWLRDTQGTGRLGRTALSEAHFRESAELTDGALIVRPRLPVQTAGGLTMAAQTVELREAKRPSRGTREDFGELLARAVQHCVDTYEFLVIGPGGQGPGLAPLCLFAVLPDGADHAIVVEAEPPPEDSLLWAAFLEADSPSATMSAPLNPETIAAVPLLMSEAIGRWGLDPWDLAFTFGRR</sequence>
<dbReference type="AlphaFoldDB" id="A0AA90NHB9"/>
<keyword evidence="2" id="KW-1185">Reference proteome</keyword>
<evidence type="ECO:0000313" key="1">
    <source>
        <dbReference type="EMBL" id="MDP0398459.1"/>
    </source>
</evidence>
<gene>
    <name evidence="1" type="ORF">Q7X28_11015</name>
</gene>
<protein>
    <submittedName>
        <fullName evidence="1">Uncharacterized protein</fullName>
    </submittedName>
</protein>
<dbReference type="RefSeq" id="WP_305111323.1">
    <property type="nucleotide sequence ID" value="NZ_JAUTIX010000003.1"/>
</dbReference>